<name>A0A820G290_9BILA</name>
<evidence type="ECO:0000313" key="1">
    <source>
        <dbReference type="EMBL" id="CAF4271198.1"/>
    </source>
</evidence>
<dbReference type="Proteomes" id="UP000663836">
    <property type="component" value="Unassembled WGS sequence"/>
</dbReference>
<reference evidence="1" key="1">
    <citation type="submission" date="2021-02" db="EMBL/GenBank/DDBJ databases">
        <authorList>
            <person name="Nowell W R."/>
        </authorList>
    </citation>
    <scope>NUCLEOTIDE SEQUENCE</scope>
</reference>
<proteinExistence type="predicted"/>
<sequence length="55" mass="6148">KQHIYFVGGTNAGGFVQSPVLATILLDLIQDSISNTNLCHVYRSLRLDRNTLLFN</sequence>
<gene>
    <name evidence="1" type="ORF">JBS370_LOCUS39441</name>
</gene>
<evidence type="ECO:0000313" key="2">
    <source>
        <dbReference type="Proteomes" id="UP000663836"/>
    </source>
</evidence>
<organism evidence="1 2">
    <name type="scientific">Rotaria sordida</name>
    <dbReference type="NCBI Taxonomy" id="392033"/>
    <lineage>
        <taxon>Eukaryota</taxon>
        <taxon>Metazoa</taxon>
        <taxon>Spiralia</taxon>
        <taxon>Gnathifera</taxon>
        <taxon>Rotifera</taxon>
        <taxon>Eurotatoria</taxon>
        <taxon>Bdelloidea</taxon>
        <taxon>Philodinida</taxon>
        <taxon>Philodinidae</taxon>
        <taxon>Rotaria</taxon>
    </lineage>
</organism>
<protein>
    <recommendedName>
        <fullName evidence="3">FAD dependent oxidoreductase domain-containing protein</fullName>
    </recommendedName>
</protein>
<feature type="non-terminal residue" evidence="1">
    <location>
        <position position="1"/>
    </location>
</feature>
<comment type="caution">
    <text evidence="1">The sequence shown here is derived from an EMBL/GenBank/DDBJ whole genome shotgun (WGS) entry which is preliminary data.</text>
</comment>
<dbReference type="AlphaFoldDB" id="A0A820G290"/>
<dbReference type="EMBL" id="CAJOBD010027293">
    <property type="protein sequence ID" value="CAF4271198.1"/>
    <property type="molecule type" value="Genomic_DNA"/>
</dbReference>
<accession>A0A820G290</accession>
<evidence type="ECO:0008006" key="3">
    <source>
        <dbReference type="Google" id="ProtNLM"/>
    </source>
</evidence>